<evidence type="ECO:0000256" key="2">
    <source>
        <dbReference type="ARBA" id="ARBA00022737"/>
    </source>
</evidence>
<dbReference type="CDD" id="cd18186">
    <property type="entry name" value="BTB_POZ_ZBTB_KLHL-like"/>
    <property type="match status" value="1"/>
</dbReference>
<gene>
    <name evidence="7" type="ORF">HXX76_015069</name>
</gene>
<keyword evidence="8" id="KW-1185">Reference proteome</keyword>
<dbReference type="PANTHER" id="PTHR46231">
    <property type="entry name" value="ANKYRIN REPEAT AND BTB/POZ DOMAIN-CONTAINING PROTEIN 1"/>
    <property type="match status" value="1"/>
</dbReference>
<dbReference type="InterPro" id="IPR000210">
    <property type="entry name" value="BTB/POZ_dom"/>
</dbReference>
<dbReference type="EMBL" id="JAEHOC010000074">
    <property type="protein sequence ID" value="KAG2423793.1"/>
    <property type="molecule type" value="Genomic_DNA"/>
</dbReference>
<dbReference type="Gene3D" id="3.30.710.10">
    <property type="entry name" value="Potassium Channel Kv1.1, Chain A"/>
    <property type="match status" value="1"/>
</dbReference>
<dbReference type="AlphaFoldDB" id="A0A835VS34"/>
<feature type="transmembrane region" description="Helical" evidence="5">
    <location>
        <begin position="120"/>
        <end position="140"/>
    </location>
</feature>
<evidence type="ECO:0000313" key="7">
    <source>
        <dbReference type="EMBL" id="KAG2423793.1"/>
    </source>
</evidence>
<dbReference type="OrthoDB" id="8117402at2759"/>
<dbReference type="GO" id="GO:0000151">
    <property type="term" value="C:ubiquitin ligase complex"/>
    <property type="evidence" value="ECO:0007669"/>
    <property type="project" value="TreeGrafter"/>
</dbReference>
<protein>
    <recommendedName>
        <fullName evidence="6">BTB domain-containing protein</fullName>
    </recommendedName>
</protein>
<keyword evidence="3" id="KW-0040">ANK repeat</keyword>
<dbReference type="InterPro" id="IPR044515">
    <property type="entry name" value="ABTB1"/>
</dbReference>
<keyword evidence="5" id="KW-0812">Transmembrane</keyword>
<sequence>MARVKHEALHSVRSFQMLLVSGLTPSEMRSRMITEFTALGVVCALLAGLGFSVMATPPAKLLDSTKASVAFCAVTLISIICNLACVGFSTLMISSVNLLTDEITAWYIGSHAAIITNINFQFFNAGFLLLLVALVLFAVYTYPPVVAYVCGGLAVAAAALVITVYFIVDYARFYKLQDIVQIILGQDVAANKKVADKAPPAAGAGGGGGGTAAAGGDGGKEEPHAGGKAAAAAAAAGGDRSGPARSSAGSKYTFLERGGGAYGWGAGGRPGHQQVPRSLPADLGALLDVQPDGTADLTIRVGERRFHVHRAILSARCDYFKQRLAGDAFEDARAAELELPDADPDAFALLLRWLYTGGADVPSEQARGVAELADRLLLPELCAAAQDVVAASVTAGSVVDCLLWAWGCCESRSPGGFGQLLGRLKEWYVSHHEEVRREAGPSRQRLMEAPVLNVELFDLLADQQDRQSRKRHQRR</sequence>
<proteinExistence type="predicted"/>
<name>A0A835VS34_CHLIN</name>
<evidence type="ECO:0000256" key="4">
    <source>
        <dbReference type="SAM" id="MobiDB-lite"/>
    </source>
</evidence>
<feature type="transmembrane region" description="Helical" evidence="5">
    <location>
        <begin position="67"/>
        <end position="99"/>
    </location>
</feature>
<feature type="region of interest" description="Disordered" evidence="4">
    <location>
        <begin position="200"/>
        <end position="232"/>
    </location>
</feature>
<dbReference type="InterPro" id="IPR011333">
    <property type="entry name" value="SKP1/BTB/POZ_sf"/>
</dbReference>
<dbReference type="Proteomes" id="UP000650467">
    <property type="component" value="Unassembled WGS sequence"/>
</dbReference>
<evidence type="ECO:0000256" key="5">
    <source>
        <dbReference type="SAM" id="Phobius"/>
    </source>
</evidence>
<accession>A0A835VS34</accession>
<feature type="transmembrane region" description="Helical" evidence="5">
    <location>
        <begin position="146"/>
        <end position="168"/>
    </location>
</feature>
<dbReference type="Pfam" id="PF00651">
    <property type="entry name" value="BTB"/>
    <property type="match status" value="1"/>
</dbReference>
<dbReference type="PROSITE" id="PS50097">
    <property type="entry name" value="BTB"/>
    <property type="match status" value="1"/>
</dbReference>
<dbReference type="GO" id="GO:0005737">
    <property type="term" value="C:cytoplasm"/>
    <property type="evidence" value="ECO:0007669"/>
    <property type="project" value="TreeGrafter"/>
</dbReference>
<evidence type="ECO:0000313" key="8">
    <source>
        <dbReference type="Proteomes" id="UP000650467"/>
    </source>
</evidence>
<reference evidence="7" key="1">
    <citation type="journal article" date="2020" name="bioRxiv">
        <title>Comparative genomics of Chlamydomonas.</title>
        <authorList>
            <person name="Craig R.J."/>
            <person name="Hasan A.R."/>
            <person name="Ness R.W."/>
            <person name="Keightley P.D."/>
        </authorList>
    </citation>
    <scope>NUCLEOTIDE SEQUENCE</scope>
    <source>
        <strain evidence="7">SAG 7.73</strain>
    </source>
</reference>
<evidence type="ECO:0000259" key="6">
    <source>
        <dbReference type="PROSITE" id="PS50097"/>
    </source>
</evidence>
<evidence type="ECO:0000256" key="1">
    <source>
        <dbReference type="ARBA" id="ARBA00004906"/>
    </source>
</evidence>
<feature type="transmembrane region" description="Helical" evidence="5">
    <location>
        <begin position="36"/>
        <end position="55"/>
    </location>
</feature>
<feature type="domain" description="BTB" evidence="6">
    <location>
        <begin position="295"/>
        <end position="363"/>
    </location>
</feature>
<organism evidence="7 8">
    <name type="scientific">Chlamydomonas incerta</name>
    <dbReference type="NCBI Taxonomy" id="51695"/>
    <lineage>
        <taxon>Eukaryota</taxon>
        <taxon>Viridiplantae</taxon>
        <taxon>Chlorophyta</taxon>
        <taxon>core chlorophytes</taxon>
        <taxon>Chlorophyceae</taxon>
        <taxon>CS clade</taxon>
        <taxon>Chlamydomonadales</taxon>
        <taxon>Chlamydomonadaceae</taxon>
        <taxon>Chlamydomonas</taxon>
    </lineage>
</organism>
<keyword evidence="5" id="KW-0472">Membrane</keyword>
<feature type="compositionally biased region" description="Gly residues" evidence="4">
    <location>
        <begin position="203"/>
        <end position="217"/>
    </location>
</feature>
<dbReference type="SMART" id="SM00225">
    <property type="entry name" value="BTB"/>
    <property type="match status" value="1"/>
</dbReference>
<dbReference type="PANTHER" id="PTHR46231:SF1">
    <property type="entry name" value="ANKYRIN REPEAT AND BTB_POZ DOMAIN-CONTAINING PROTEIN 1"/>
    <property type="match status" value="1"/>
</dbReference>
<keyword evidence="5" id="KW-1133">Transmembrane helix</keyword>
<evidence type="ECO:0000256" key="3">
    <source>
        <dbReference type="ARBA" id="ARBA00023043"/>
    </source>
</evidence>
<keyword evidence="2" id="KW-0677">Repeat</keyword>
<comment type="caution">
    <text evidence="7">The sequence shown here is derived from an EMBL/GenBank/DDBJ whole genome shotgun (WGS) entry which is preliminary data.</text>
</comment>
<comment type="pathway">
    <text evidence="1">Protein modification; protein ubiquitination.</text>
</comment>
<dbReference type="SUPFAM" id="SSF54695">
    <property type="entry name" value="POZ domain"/>
    <property type="match status" value="1"/>
</dbReference>